<evidence type="ECO:0000256" key="1">
    <source>
        <dbReference type="SAM" id="Phobius"/>
    </source>
</evidence>
<dbReference type="Proteomes" id="UP000269157">
    <property type="component" value="Unassembled WGS sequence"/>
</dbReference>
<keyword evidence="3" id="KW-1185">Reference proteome</keyword>
<protein>
    <submittedName>
        <fullName evidence="2">Uncharacterized protein</fullName>
    </submittedName>
</protein>
<dbReference type="RefSeq" id="WP_121023868.1">
    <property type="nucleotide sequence ID" value="NZ_RCCE01000003.1"/>
</dbReference>
<gene>
    <name evidence="2" type="ORF">BCF46_2076</name>
</gene>
<organism evidence="2 3">
    <name type="scientific">Litoreibacter meonggei</name>
    <dbReference type="NCBI Taxonomy" id="1049199"/>
    <lineage>
        <taxon>Bacteria</taxon>
        <taxon>Pseudomonadati</taxon>
        <taxon>Pseudomonadota</taxon>
        <taxon>Alphaproteobacteria</taxon>
        <taxon>Rhodobacterales</taxon>
        <taxon>Roseobacteraceae</taxon>
        <taxon>Litoreibacter</taxon>
    </lineage>
</organism>
<keyword evidence="1" id="KW-0812">Transmembrane</keyword>
<evidence type="ECO:0000313" key="2">
    <source>
        <dbReference type="EMBL" id="RLJ51851.1"/>
    </source>
</evidence>
<keyword evidence="1" id="KW-0472">Membrane</keyword>
<dbReference type="EMBL" id="RCCE01000003">
    <property type="protein sequence ID" value="RLJ51851.1"/>
    <property type="molecule type" value="Genomic_DNA"/>
</dbReference>
<dbReference type="OrthoDB" id="1122739at2"/>
<feature type="transmembrane region" description="Helical" evidence="1">
    <location>
        <begin position="102"/>
        <end position="122"/>
    </location>
</feature>
<comment type="caution">
    <text evidence="2">The sequence shown here is derived from an EMBL/GenBank/DDBJ whole genome shotgun (WGS) entry which is preliminary data.</text>
</comment>
<keyword evidence="1" id="KW-1133">Transmembrane helix</keyword>
<name>A0A497W608_9RHOB</name>
<reference evidence="2 3" key="1">
    <citation type="submission" date="2018-10" db="EMBL/GenBank/DDBJ databases">
        <title>Genomic Encyclopedia of Archaeal and Bacterial Type Strains, Phase II (KMG-II): from individual species to whole genera.</title>
        <authorList>
            <person name="Goeker M."/>
        </authorList>
    </citation>
    <scope>NUCLEOTIDE SEQUENCE [LARGE SCALE GENOMIC DNA]</scope>
    <source>
        <strain evidence="2 3">DSM 29466</strain>
    </source>
</reference>
<proteinExistence type="predicted"/>
<sequence length="126" mass="13279">MSQSPRWVRPVAVVAAVFGLLTIYSGGTALFGSAASKAAVGDAVPLVLWFNFLAGFAYVIGAVTLFQFAPVALRIAWLIGLSTLLVFAIFIVLAITGTPFEWRTIGAMVLRSGFWLAIAVALSKGS</sequence>
<dbReference type="AlphaFoldDB" id="A0A497W608"/>
<evidence type="ECO:0000313" key="3">
    <source>
        <dbReference type="Proteomes" id="UP000269157"/>
    </source>
</evidence>
<feature type="transmembrane region" description="Helical" evidence="1">
    <location>
        <begin position="48"/>
        <end position="68"/>
    </location>
</feature>
<accession>A0A497W608</accession>
<feature type="transmembrane region" description="Helical" evidence="1">
    <location>
        <begin position="75"/>
        <end position="96"/>
    </location>
</feature>